<dbReference type="InterPro" id="IPR023833">
    <property type="entry name" value="Signal_pept_SipW-depend-type"/>
</dbReference>
<evidence type="ECO:0000313" key="2">
    <source>
        <dbReference type="Proteomes" id="UP000533269"/>
    </source>
</evidence>
<sequence>MTDPQTPSTPRGADLTNALDMPKLPARRAGLGRLRASSRWAKTRALLAGGLVLGVGGSVTLAAWTDTEWVWGGTDGAGDMATASFAIEQNVWNGTSGAAVWRDGADEANAGQLNFTVDAANLIPGKTVYAPMQLRTKAGSEAGSLQLNGAVLASGGSQTLFDALRYTVVTGVAKAACSATNFSLPTSLSARHVVEATLSTPATQPIPLAADGPSSAGNAVDVCFAITLPTTADNTTQDKTAKLFWKYDATLA</sequence>
<protein>
    <submittedName>
        <fullName evidence="1">Putative ribosomally synthesized peptide with SipW-like signal peptide</fullName>
    </submittedName>
</protein>
<accession>A0A7W4TQD7</accession>
<name>A0A7W4TQD7_KINRA</name>
<dbReference type="NCBIfam" id="TIGR04088">
    <property type="entry name" value="cognate_SipW"/>
    <property type="match status" value="1"/>
</dbReference>
<dbReference type="Proteomes" id="UP000533269">
    <property type="component" value="Unassembled WGS sequence"/>
</dbReference>
<dbReference type="AlphaFoldDB" id="A0A7W4TQD7"/>
<dbReference type="RefSeq" id="WP_221184196.1">
    <property type="nucleotide sequence ID" value="NZ_JACHVY010000005.1"/>
</dbReference>
<dbReference type="EMBL" id="JACHVY010000005">
    <property type="protein sequence ID" value="MBB2903200.1"/>
    <property type="molecule type" value="Genomic_DNA"/>
</dbReference>
<reference evidence="1 2" key="1">
    <citation type="submission" date="2020-08" db="EMBL/GenBank/DDBJ databases">
        <title>The Agave Microbiome: Exploring the role of microbial communities in plant adaptations to desert environments.</title>
        <authorList>
            <person name="Partida-Martinez L.P."/>
        </authorList>
    </citation>
    <scope>NUCLEOTIDE SEQUENCE [LARGE SCALE GENOMIC DNA]</scope>
    <source>
        <strain evidence="1 2">AS2.23</strain>
    </source>
</reference>
<gene>
    <name evidence="1" type="ORF">FHR75_004042</name>
</gene>
<evidence type="ECO:0000313" key="1">
    <source>
        <dbReference type="EMBL" id="MBB2903200.1"/>
    </source>
</evidence>
<proteinExistence type="predicted"/>
<comment type="caution">
    <text evidence="1">The sequence shown here is derived from an EMBL/GenBank/DDBJ whole genome shotgun (WGS) entry which is preliminary data.</text>
</comment>
<reference evidence="1 2" key="2">
    <citation type="submission" date="2020-08" db="EMBL/GenBank/DDBJ databases">
        <authorList>
            <person name="Partida-Martinez L."/>
            <person name="Huntemann M."/>
            <person name="Clum A."/>
            <person name="Wang J."/>
            <person name="Palaniappan K."/>
            <person name="Ritter S."/>
            <person name="Chen I.-M."/>
            <person name="Stamatis D."/>
            <person name="Reddy T."/>
            <person name="O'Malley R."/>
            <person name="Daum C."/>
            <person name="Shapiro N."/>
            <person name="Ivanova N."/>
            <person name="Kyrpides N."/>
            <person name="Woyke T."/>
        </authorList>
    </citation>
    <scope>NUCLEOTIDE SEQUENCE [LARGE SCALE GENOMIC DNA]</scope>
    <source>
        <strain evidence="1 2">AS2.23</strain>
    </source>
</reference>
<organism evidence="1 2">
    <name type="scientific">Kineococcus radiotolerans</name>
    <dbReference type="NCBI Taxonomy" id="131568"/>
    <lineage>
        <taxon>Bacteria</taxon>
        <taxon>Bacillati</taxon>
        <taxon>Actinomycetota</taxon>
        <taxon>Actinomycetes</taxon>
        <taxon>Kineosporiales</taxon>
        <taxon>Kineosporiaceae</taxon>
        <taxon>Kineococcus</taxon>
    </lineage>
</organism>